<dbReference type="OrthoDB" id="6600934at2759"/>
<organism evidence="1 2">
    <name type="scientific">Acyrthosiphon pisum</name>
    <name type="common">Pea aphid</name>
    <dbReference type="NCBI Taxonomy" id="7029"/>
    <lineage>
        <taxon>Eukaryota</taxon>
        <taxon>Metazoa</taxon>
        <taxon>Ecdysozoa</taxon>
        <taxon>Arthropoda</taxon>
        <taxon>Hexapoda</taxon>
        <taxon>Insecta</taxon>
        <taxon>Pterygota</taxon>
        <taxon>Neoptera</taxon>
        <taxon>Paraneoptera</taxon>
        <taxon>Hemiptera</taxon>
        <taxon>Sternorrhyncha</taxon>
        <taxon>Aphidomorpha</taxon>
        <taxon>Aphidoidea</taxon>
        <taxon>Aphididae</taxon>
        <taxon>Macrosiphini</taxon>
        <taxon>Acyrthosiphon</taxon>
    </lineage>
</organism>
<evidence type="ECO:0008006" key="3">
    <source>
        <dbReference type="Google" id="ProtNLM"/>
    </source>
</evidence>
<reference evidence="1" key="2">
    <citation type="submission" date="2022-06" db="UniProtKB">
        <authorList>
            <consortium name="EnsemblMetazoa"/>
        </authorList>
    </citation>
    <scope>IDENTIFICATION</scope>
</reference>
<reference evidence="2" key="1">
    <citation type="submission" date="2010-06" db="EMBL/GenBank/DDBJ databases">
        <authorList>
            <person name="Jiang H."/>
            <person name="Abraham K."/>
            <person name="Ali S."/>
            <person name="Alsbrooks S.L."/>
            <person name="Anim B.N."/>
            <person name="Anosike U.S."/>
            <person name="Attaway T."/>
            <person name="Bandaranaike D.P."/>
            <person name="Battles P.K."/>
            <person name="Bell S.N."/>
            <person name="Bell A.V."/>
            <person name="Beltran B."/>
            <person name="Bickham C."/>
            <person name="Bustamante Y."/>
            <person name="Caleb T."/>
            <person name="Canada A."/>
            <person name="Cardenas V."/>
            <person name="Carter K."/>
            <person name="Chacko J."/>
            <person name="Chandrabose M.N."/>
            <person name="Chavez D."/>
            <person name="Chavez A."/>
            <person name="Chen L."/>
            <person name="Chu H.-S."/>
            <person name="Claassen K.J."/>
            <person name="Cockrell R."/>
            <person name="Collins M."/>
            <person name="Cooper J.A."/>
            <person name="Cree A."/>
            <person name="Curry S.M."/>
            <person name="Da Y."/>
            <person name="Dao M.D."/>
            <person name="Das B."/>
            <person name="Davila M.-L."/>
            <person name="Davy-Carroll L."/>
            <person name="Denson S."/>
            <person name="Dinh H."/>
            <person name="Ebong V.E."/>
            <person name="Edwards J.R."/>
            <person name="Egan A."/>
            <person name="El-Daye J."/>
            <person name="Escobedo L."/>
            <person name="Fernandez S."/>
            <person name="Fernando P.R."/>
            <person name="Flagg N."/>
            <person name="Forbes L.D."/>
            <person name="Fowler R.G."/>
            <person name="Fu Q."/>
            <person name="Gabisi R.A."/>
            <person name="Ganer J."/>
            <person name="Garbino Pronczuk A."/>
            <person name="Garcia R.M."/>
            <person name="Garner T."/>
            <person name="Garrett T.E."/>
            <person name="Gonzalez D.A."/>
            <person name="Hamid H."/>
            <person name="Hawkins E.S."/>
            <person name="Hirani K."/>
            <person name="Hogues M.E."/>
            <person name="Hollins B."/>
            <person name="Hsiao C.-H."/>
            <person name="Jabil R."/>
            <person name="James M.L."/>
            <person name="Jhangiani S.N."/>
            <person name="Johnson B."/>
            <person name="Johnson Q."/>
            <person name="Joshi V."/>
            <person name="Kalu J.B."/>
            <person name="Kam C."/>
            <person name="Kashfia A."/>
            <person name="Keebler J."/>
            <person name="Kisamo H."/>
            <person name="Kovar C.L."/>
            <person name="Lago L.A."/>
            <person name="Lai C.-Y."/>
            <person name="Laidlaw J."/>
            <person name="Lara F."/>
            <person name="Le T.-K."/>
            <person name="Lee S.L."/>
            <person name="Legall F.H."/>
            <person name="Lemon S.J."/>
            <person name="Lewis L.R."/>
            <person name="Li B."/>
            <person name="Liu Y."/>
            <person name="Liu Y.-S."/>
            <person name="Lopez J."/>
            <person name="Lozado R.J."/>
            <person name="Lu J."/>
            <person name="Madu R.C."/>
            <person name="Maheshwari M."/>
            <person name="Maheshwari R."/>
            <person name="Malloy K."/>
            <person name="Martinez E."/>
            <person name="Mathew T."/>
            <person name="Mercado I.C."/>
            <person name="Mercado C."/>
            <person name="Meyer B."/>
            <person name="Montgomery K."/>
            <person name="Morgan M.B."/>
            <person name="Munidasa M."/>
            <person name="Nazareth L.V."/>
            <person name="Nelson J."/>
            <person name="Ng B.M."/>
            <person name="Nguyen N.B."/>
            <person name="Nguyen P.Q."/>
            <person name="Nguyen T."/>
            <person name="Obregon M."/>
            <person name="Okwuonu G.O."/>
            <person name="Onwere C.G."/>
            <person name="Orozco G."/>
            <person name="Parra A."/>
            <person name="Patel S."/>
            <person name="Patil S."/>
            <person name="Perez A."/>
            <person name="Perez Y."/>
            <person name="Pham C."/>
            <person name="Primus E.L."/>
            <person name="Pu L.-L."/>
            <person name="Puazo M."/>
            <person name="Qin X."/>
            <person name="Quiroz J.B."/>
            <person name="Reese J."/>
            <person name="Richards S."/>
            <person name="Rives C.M."/>
            <person name="Robberts R."/>
            <person name="Ruiz S.J."/>
            <person name="Ruiz M.J."/>
            <person name="Santibanez J."/>
            <person name="Schneider B.W."/>
            <person name="Sisson I."/>
            <person name="Smith M."/>
            <person name="Sodergren E."/>
            <person name="Song X.-Z."/>
            <person name="Song B.B."/>
            <person name="Summersgill H."/>
            <person name="Thelus R."/>
            <person name="Thornton R.D."/>
            <person name="Trejos Z.Y."/>
            <person name="Usmani K."/>
            <person name="Vattathil S."/>
            <person name="Villasana D."/>
            <person name="Walker D.L."/>
            <person name="Wang S."/>
            <person name="Wang K."/>
            <person name="White C.S."/>
            <person name="Williams A.C."/>
            <person name="Williamson J."/>
            <person name="Wilson K."/>
            <person name="Woghiren I.O."/>
            <person name="Woodworth J.R."/>
            <person name="Worley K.C."/>
            <person name="Wright R.A."/>
            <person name="Wu W."/>
            <person name="Young L."/>
            <person name="Zhang L."/>
            <person name="Zhang J."/>
            <person name="Zhu Y."/>
            <person name="Muzny D.M."/>
            <person name="Weinstock G."/>
            <person name="Gibbs R.A."/>
        </authorList>
    </citation>
    <scope>NUCLEOTIDE SEQUENCE [LARGE SCALE GENOMIC DNA]</scope>
    <source>
        <strain evidence="2">LSR1</strain>
    </source>
</reference>
<proteinExistence type="predicted"/>
<dbReference type="KEGG" id="api:115033069"/>
<dbReference type="AlphaFoldDB" id="A0A8R2JKU6"/>
<keyword evidence="2" id="KW-1185">Reference proteome</keyword>
<accession>A0A8R2JKU6</accession>
<dbReference type="GeneID" id="115033069"/>
<evidence type="ECO:0000313" key="2">
    <source>
        <dbReference type="Proteomes" id="UP000007819"/>
    </source>
</evidence>
<dbReference type="EnsemblMetazoa" id="XM_029485030.1">
    <property type="protein sequence ID" value="XP_029340890.1"/>
    <property type="gene ID" value="LOC115033069"/>
</dbReference>
<sequence>MGCSECAKDGVLDNAKKENLKQCEANRIQNRTYLVRIIDLIMLLGKCGQAFRGHNEKEGSNNRGLFLELPSFFVENISSMHKNKYVSIIADETSDCGHHEQMSIVVRFFDTSLNKPVEYFMGLQRLLKVDSQSIFEVLNNFVENIGVSWENVISVCFDGAANMPGCHYGVQMKFLVDSIERKNVVLFDIFGTVQLIYSFLEGSCWACRGMLWACRYEAVSAVKSNYSALILALEEIYKETTVSEARAKARGILMQMKSFDFIFSLNMMHSILMIIVKEKLGIISAVGNTLQLIPTDNNIQLLQEKLKVNSDCFKTEIKLLKELPDTPEKTSS</sequence>
<dbReference type="Proteomes" id="UP000007819">
    <property type="component" value="Chromosome X"/>
</dbReference>
<dbReference type="InterPro" id="IPR012337">
    <property type="entry name" value="RNaseH-like_sf"/>
</dbReference>
<evidence type="ECO:0000313" key="1">
    <source>
        <dbReference type="EnsemblMetazoa" id="XP_029340890.1"/>
    </source>
</evidence>
<dbReference type="RefSeq" id="XP_029340890.1">
    <property type="nucleotide sequence ID" value="XM_029485030.1"/>
</dbReference>
<name>A0A8R2JKU6_ACYPI</name>
<dbReference type="PANTHER" id="PTHR45749">
    <property type="match status" value="1"/>
</dbReference>
<dbReference type="SUPFAM" id="SSF53098">
    <property type="entry name" value="Ribonuclease H-like"/>
    <property type="match status" value="1"/>
</dbReference>
<protein>
    <recommendedName>
        <fullName evidence="3">DUF4371 domain-containing protein</fullName>
    </recommendedName>
</protein>
<dbReference type="PANTHER" id="PTHR45749:SF21">
    <property type="entry name" value="DUF4371 DOMAIN-CONTAINING PROTEIN"/>
    <property type="match status" value="1"/>
</dbReference>